<dbReference type="PANTHER" id="PTHR42940">
    <property type="entry name" value="ALCOHOL DEHYDROGENASE 1-RELATED"/>
    <property type="match status" value="1"/>
</dbReference>
<keyword evidence="5 11" id="KW-0862">Zinc</keyword>
<dbReference type="InterPro" id="IPR011032">
    <property type="entry name" value="GroES-like_sf"/>
</dbReference>
<dbReference type="GO" id="GO:0004022">
    <property type="term" value="F:alcohol dehydrogenase (NAD+) activity"/>
    <property type="evidence" value="ECO:0007669"/>
    <property type="project" value="UniProtKB-EC"/>
</dbReference>
<evidence type="ECO:0000256" key="1">
    <source>
        <dbReference type="ARBA" id="ARBA00001947"/>
    </source>
</evidence>
<comment type="caution">
    <text evidence="13">The sequence shown here is derived from an EMBL/GenBank/DDBJ whole genome shotgun (WGS) entry which is preliminary data.</text>
</comment>
<evidence type="ECO:0000259" key="12">
    <source>
        <dbReference type="SMART" id="SM00829"/>
    </source>
</evidence>
<organism evidence="13 14">
    <name type="scientific">Amycolatopsis azurea DSM 43854</name>
    <dbReference type="NCBI Taxonomy" id="1238180"/>
    <lineage>
        <taxon>Bacteria</taxon>
        <taxon>Bacillati</taxon>
        <taxon>Actinomycetota</taxon>
        <taxon>Actinomycetes</taxon>
        <taxon>Pseudonocardiales</taxon>
        <taxon>Pseudonocardiaceae</taxon>
        <taxon>Amycolatopsis</taxon>
    </lineage>
</organism>
<evidence type="ECO:0000256" key="9">
    <source>
        <dbReference type="ARBA" id="ARBA00049243"/>
    </source>
</evidence>
<protein>
    <recommendedName>
        <fullName evidence="10">Probable alcohol dehydrogenase AdhA</fullName>
        <ecNumber evidence="3">1.1.1.1</ecNumber>
    </recommendedName>
</protein>
<evidence type="ECO:0000256" key="11">
    <source>
        <dbReference type="RuleBase" id="RU361277"/>
    </source>
</evidence>
<gene>
    <name evidence="13" type="ORF">C791_6277</name>
</gene>
<dbReference type="SUPFAM" id="SSF51735">
    <property type="entry name" value="NAD(P)-binding Rossmann-fold domains"/>
    <property type="match status" value="1"/>
</dbReference>
<evidence type="ECO:0000256" key="2">
    <source>
        <dbReference type="ARBA" id="ARBA00008072"/>
    </source>
</evidence>
<comment type="cofactor">
    <cofactor evidence="1 11">
        <name>Zn(2+)</name>
        <dbReference type="ChEBI" id="CHEBI:29105"/>
    </cofactor>
</comment>
<sequence length="365" mass="39126">MMRRRRGRTILDVDDESDLRRPIVTEPSTRMHAWRVGRPGPMASRPLDWSRVVVPRPGDGELLVRVLVCGVCRTDLHVAEGDLPVHRPGVTPGHEVVGEVVATGGDAAGFAVGDRVGIAWLRETCGSCRYCLRDRENLCPRSRYTGWDEDGGYAEFAVVPAAYALPLPTGYTDDELAPLLCAGLIGYHALERAAVPEGGRLGVYGFGGSAHLTAQVAIARGVTVHVMTRSAEARELALGLGAATAVGAAEPPPEPLDSAILFAPVGELVPPALEALDRGGTLAIAGIHLSDVPPLNYQRHLFQERQIRSVTANTRAEAREFLRFAGEHHLAVSTRPYSLDQADRALADLAADRVNGAAVLRVTSR</sequence>
<dbReference type="SUPFAM" id="SSF50129">
    <property type="entry name" value="GroES-like"/>
    <property type="match status" value="1"/>
</dbReference>
<dbReference type="InterPro" id="IPR020843">
    <property type="entry name" value="ER"/>
</dbReference>
<dbReference type="GO" id="GO:0005737">
    <property type="term" value="C:cytoplasm"/>
    <property type="evidence" value="ECO:0007669"/>
    <property type="project" value="TreeGrafter"/>
</dbReference>
<dbReference type="Gene3D" id="3.90.180.10">
    <property type="entry name" value="Medium-chain alcohol dehydrogenases, catalytic domain"/>
    <property type="match status" value="1"/>
</dbReference>
<proteinExistence type="inferred from homology"/>
<dbReference type="PANTHER" id="PTHR42940:SF8">
    <property type="entry name" value="VACUOLAR PROTEIN SORTING-ASSOCIATED PROTEIN 11"/>
    <property type="match status" value="1"/>
</dbReference>
<evidence type="ECO:0000313" key="14">
    <source>
        <dbReference type="Proteomes" id="UP000014137"/>
    </source>
</evidence>
<dbReference type="Proteomes" id="UP000014137">
    <property type="component" value="Unassembled WGS sequence"/>
</dbReference>
<dbReference type="Pfam" id="PF08240">
    <property type="entry name" value="ADH_N"/>
    <property type="match status" value="1"/>
</dbReference>
<dbReference type="EMBL" id="ANMG01000060">
    <property type="protein sequence ID" value="EMD24199.1"/>
    <property type="molecule type" value="Genomic_DNA"/>
</dbReference>
<comment type="similarity">
    <text evidence="2 11">Belongs to the zinc-containing alcohol dehydrogenase family.</text>
</comment>
<name>M2NPL5_9PSEU</name>
<dbReference type="InterPro" id="IPR014187">
    <property type="entry name" value="ADH_Zn_typ-2"/>
</dbReference>
<dbReference type="GO" id="GO:0008270">
    <property type="term" value="F:zinc ion binding"/>
    <property type="evidence" value="ECO:0007669"/>
    <property type="project" value="InterPro"/>
</dbReference>
<evidence type="ECO:0000256" key="7">
    <source>
        <dbReference type="ARBA" id="ARBA00023027"/>
    </source>
</evidence>
<reference evidence="13 14" key="1">
    <citation type="submission" date="2012-10" db="EMBL/GenBank/DDBJ databases">
        <title>Genome assembly of Amycolatopsis azurea DSM 43854.</title>
        <authorList>
            <person name="Khatri I."/>
            <person name="Kaur I."/>
            <person name="Subramanian S."/>
            <person name="Mayilraj S."/>
        </authorList>
    </citation>
    <scope>NUCLEOTIDE SEQUENCE [LARGE SCALE GENOMIC DNA]</scope>
    <source>
        <strain evidence="13 14">DSM 43854</strain>
    </source>
</reference>
<dbReference type="InterPro" id="IPR013149">
    <property type="entry name" value="ADH-like_C"/>
</dbReference>
<dbReference type="AlphaFoldDB" id="M2NPL5"/>
<evidence type="ECO:0000313" key="13">
    <source>
        <dbReference type="EMBL" id="EMD24199.1"/>
    </source>
</evidence>
<dbReference type="EC" id="1.1.1.1" evidence="3"/>
<accession>M2NPL5</accession>
<evidence type="ECO:0000256" key="10">
    <source>
        <dbReference type="ARBA" id="ARBA00068251"/>
    </source>
</evidence>
<dbReference type="Gene3D" id="3.40.50.720">
    <property type="entry name" value="NAD(P)-binding Rossmann-like Domain"/>
    <property type="match status" value="1"/>
</dbReference>
<evidence type="ECO:0000256" key="5">
    <source>
        <dbReference type="ARBA" id="ARBA00022833"/>
    </source>
</evidence>
<dbReference type="FunFam" id="3.40.50.720:FF:000275">
    <property type="entry name" value="Alcohol dehydrogenase AdhA"/>
    <property type="match status" value="1"/>
</dbReference>
<comment type="catalytic activity">
    <reaction evidence="9">
        <text>a primary alcohol + NAD(+) = an aldehyde + NADH + H(+)</text>
        <dbReference type="Rhea" id="RHEA:10736"/>
        <dbReference type="ChEBI" id="CHEBI:15378"/>
        <dbReference type="ChEBI" id="CHEBI:15734"/>
        <dbReference type="ChEBI" id="CHEBI:17478"/>
        <dbReference type="ChEBI" id="CHEBI:57540"/>
        <dbReference type="ChEBI" id="CHEBI:57945"/>
        <dbReference type="EC" id="1.1.1.1"/>
    </reaction>
</comment>
<evidence type="ECO:0000256" key="6">
    <source>
        <dbReference type="ARBA" id="ARBA00023002"/>
    </source>
</evidence>
<keyword evidence="6" id="KW-0560">Oxidoreductase</keyword>
<dbReference type="NCBIfam" id="TIGR02822">
    <property type="entry name" value="adh_fam_2"/>
    <property type="match status" value="1"/>
</dbReference>
<dbReference type="InterPro" id="IPR013154">
    <property type="entry name" value="ADH-like_N"/>
</dbReference>
<dbReference type="CDD" id="cd08298">
    <property type="entry name" value="CAD2"/>
    <property type="match status" value="1"/>
</dbReference>
<feature type="domain" description="Enoyl reductase (ER)" evidence="12">
    <location>
        <begin position="43"/>
        <end position="360"/>
    </location>
</feature>
<evidence type="ECO:0000256" key="3">
    <source>
        <dbReference type="ARBA" id="ARBA00013190"/>
    </source>
</evidence>
<dbReference type="InterPro" id="IPR036291">
    <property type="entry name" value="NAD(P)-bd_dom_sf"/>
</dbReference>
<evidence type="ECO:0000256" key="8">
    <source>
        <dbReference type="ARBA" id="ARBA00049164"/>
    </source>
</evidence>
<dbReference type="PATRIC" id="fig|1238180.3.peg.6028"/>
<keyword evidence="4 11" id="KW-0479">Metal-binding</keyword>
<dbReference type="InterPro" id="IPR002328">
    <property type="entry name" value="ADH_Zn_CS"/>
</dbReference>
<comment type="catalytic activity">
    <reaction evidence="8">
        <text>a secondary alcohol + NAD(+) = a ketone + NADH + H(+)</text>
        <dbReference type="Rhea" id="RHEA:10740"/>
        <dbReference type="ChEBI" id="CHEBI:15378"/>
        <dbReference type="ChEBI" id="CHEBI:17087"/>
        <dbReference type="ChEBI" id="CHEBI:35681"/>
        <dbReference type="ChEBI" id="CHEBI:57540"/>
        <dbReference type="ChEBI" id="CHEBI:57945"/>
        <dbReference type="EC" id="1.1.1.1"/>
    </reaction>
</comment>
<dbReference type="Pfam" id="PF00107">
    <property type="entry name" value="ADH_zinc_N"/>
    <property type="match status" value="1"/>
</dbReference>
<keyword evidence="7" id="KW-0520">NAD</keyword>
<dbReference type="PROSITE" id="PS00059">
    <property type="entry name" value="ADH_ZINC"/>
    <property type="match status" value="1"/>
</dbReference>
<evidence type="ECO:0000256" key="4">
    <source>
        <dbReference type="ARBA" id="ARBA00022723"/>
    </source>
</evidence>
<dbReference type="SMART" id="SM00829">
    <property type="entry name" value="PKS_ER"/>
    <property type="match status" value="1"/>
</dbReference>